<dbReference type="Gene3D" id="1.10.10.10">
    <property type="entry name" value="Winged helix-like DNA-binding domain superfamily/Winged helix DNA-binding domain"/>
    <property type="match status" value="1"/>
</dbReference>
<dbReference type="FunFam" id="1.10.10.10:FF:000213">
    <property type="entry name" value="Coniferyl alcohol 9-O-methyltransferase"/>
    <property type="match status" value="1"/>
</dbReference>
<dbReference type="GO" id="GO:0008757">
    <property type="term" value="F:S-adenosylmethionine-dependent methyltransferase activity"/>
    <property type="evidence" value="ECO:0007669"/>
    <property type="project" value="UniProtKB-ARBA"/>
</dbReference>
<keyword evidence="2" id="KW-0808">Transferase</keyword>
<accession>A0A8K0H1P0</accession>
<dbReference type="PANTHER" id="PTHR11746">
    <property type="entry name" value="O-METHYLTRANSFERASE"/>
    <property type="match status" value="1"/>
</dbReference>
<keyword evidence="3" id="KW-0949">S-adenosyl-L-methionine</keyword>
<dbReference type="GO" id="GO:0008171">
    <property type="term" value="F:O-methyltransferase activity"/>
    <property type="evidence" value="ECO:0007669"/>
    <property type="project" value="InterPro"/>
</dbReference>
<feature type="active site" description="Proton acceptor" evidence="4">
    <location>
        <position position="263"/>
    </location>
</feature>
<dbReference type="OrthoDB" id="1156298at2759"/>
<evidence type="ECO:0000259" key="5">
    <source>
        <dbReference type="Pfam" id="PF00891"/>
    </source>
</evidence>
<keyword evidence="8" id="KW-1185">Reference proteome</keyword>
<dbReference type="GO" id="GO:0032259">
    <property type="term" value="P:methylation"/>
    <property type="evidence" value="ECO:0007669"/>
    <property type="project" value="UniProtKB-KW"/>
</dbReference>
<dbReference type="SUPFAM" id="SSF53335">
    <property type="entry name" value="S-adenosyl-L-methionine-dependent methyltransferases"/>
    <property type="match status" value="1"/>
</dbReference>
<evidence type="ECO:0000256" key="4">
    <source>
        <dbReference type="PIRSR" id="PIRSR005739-1"/>
    </source>
</evidence>
<dbReference type="GO" id="GO:0046983">
    <property type="term" value="F:protein dimerization activity"/>
    <property type="evidence" value="ECO:0007669"/>
    <property type="project" value="InterPro"/>
</dbReference>
<feature type="domain" description="O-methyltransferase C-terminal" evidence="5">
    <location>
        <begin position="132"/>
        <end position="341"/>
    </location>
</feature>
<dbReference type="InterPro" id="IPR001077">
    <property type="entry name" value="COMT_C"/>
</dbReference>
<dbReference type="Gene3D" id="3.40.50.150">
    <property type="entry name" value="Vaccinia Virus protein VP39"/>
    <property type="match status" value="1"/>
</dbReference>
<dbReference type="InterPro" id="IPR016461">
    <property type="entry name" value="COMT-like"/>
</dbReference>
<protein>
    <submittedName>
        <fullName evidence="7">Uncharacterized protein</fullName>
    </submittedName>
</protein>
<dbReference type="PROSITE" id="PS51683">
    <property type="entry name" value="SAM_OMT_II"/>
    <property type="match status" value="1"/>
</dbReference>
<dbReference type="InterPro" id="IPR036390">
    <property type="entry name" value="WH_DNA-bd_sf"/>
</dbReference>
<evidence type="ECO:0000259" key="6">
    <source>
        <dbReference type="Pfam" id="PF08100"/>
    </source>
</evidence>
<evidence type="ECO:0000256" key="1">
    <source>
        <dbReference type="ARBA" id="ARBA00022603"/>
    </source>
</evidence>
<sequence>MDLSYEMYSSSELLDAQAHVWNTAYNFISSMSLKCAIELGIPDIIHNNGQPLLFSKLIESLPIHPSKAHCIRRLMRLLVHSGFFAIQQQQDQEEEEEQYSLTLASKLLVKEGSLNMAPLLLTNLDPVFTTSWHFLSTWFQKKDSTVFETTHKRTMWDFAALDTSFNSKLNELMASDSKLIAKILLREYKEVFEGVKSLVDVAGGTGTMAKAIACTFPLMNCTVFDLPHVVADLKASENLNFIGGNMFEAIPPANAILLKWILHDWNDEDCVTILKKCKEAIPKKDEGGKLIIIDMIVENNKVDKKSTETQLYFDVLMMAETSGKERNQTEWEKLFLAAGFSDYKVTPLFGLRSLIEVYP</sequence>
<feature type="domain" description="O-methyltransferase dimerisation" evidence="6">
    <location>
        <begin position="21"/>
        <end position="110"/>
    </location>
</feature>
<dbReference type="InterPro" id="IPR012967">
    <property type="entry name" value="COMT_dimerisation"/>
</dbReference>
<dbReference type="InterPro" id="IPR029063">
    <property type="entry name" value="SAM-dependent_MTases_sf"/>
</dbReference>
<dbReference type="Pfam" id="PF00891">
    <property type="entry name" value="Methyltransf_2"/>
    <property type="match status" value="1"/>
</dbReference>
<keyword evidence="1" id="KW-0489">Methyltransferase</keyword>
<organism evidence="7 8">
    <name type="scientific">Rhamnella rubrinervis</name>
    <dbReference type="NCBI Taxonomy" id="2594499"/>
    <lineage>
        <taxon>Eukaryota</taxon>
        <taxon>Viridiplantae</taxon>
        <taxon>Streptophyta</taxon>
        <taxon>Embryophyta</taxon>
        <taxon>Tracheophyta</taxon>
        <taxon>Spermatophyta</taxon>
        <taxon>Magnoliopsida</taxon>
        <taxon>eudicotyledons</taxon>
        <taxon>Gunneridae</taxon>
        <taxon>Pentapetalae</taxon>
        <taxon>rosids</taxon>
        <taxon>fabids</taxon>
        <taxon>Rosales</taxon>
        <taxon>Rhamnaceae</taxon>
        <taxon>rhamnoid group</taxon>
        <taxon>Rhamneae</taxon>
        <taxon>Rhamnella</taxon>
    </lineage>
</organism>
<evidence type="ECO:0000256" key="3">
    <source>
        <dbReference type="ARBA" id="ARBA00022691"/>
    </source>
</evidence>
<dbReference type="Proteomes" id="UP000796880">
    <property type="component" value="Unassembled WGS sequence"/>
</dbReference>
<proteinExistence type="predicted"/>
<gene>
    <name evidence="7" type="ORF">FNV43_RR13729</name>
</gene>
<evidence type="ECO:0000313" key="7">
    <source>
        <dbReference type="EMBL" id="KAF3444039.1"/>
    </source>
</evidence>
<reference evidence="7" key="1">
    <citation type="submission" date="2020-03" db="EMBL/GenBank/DDBJ databases">
        <title>A high-quality chromosome-level genome assembly of a woody plant with both climbing and erect habits, Rhamnella rubrinervis.</title>
        <authorList>
            <person name="Lu Z."/>
            <person name="Yang Y."/>
            <person name="Zhu X."/>
            <person name="Sun Y."/>
        </authorList>
    </citation>
    <scope>NUCLEOTIDE SEQUENCE</scope>
    <source>
        <strain evidence="7">BYM</strain>
        <tissue evidence="7">Leaf</tissue>
    </source>
</reference>
<dbReference type="SUPFAM" id="SSF46785">
    <property type="entry name" value="Winged helix' DNA-binding domain"/>
    <property type="match status" value="1"/>
</dbReference>
<dbReference type="AlphaFoldDB" id="A0A8K0H1P0"/>
<dbReference type="GO" id="GO:0009717">
    <property type="term" value="P:isoflavonoid biosynthetic process"/>
    <property type="evidence" value="ECO:0007669"/>
    <property type="project" value="UniProtKB-ARBA"/>
</dbReference>
<dbReference type="Pfam" id="PF08100">
    <property type="entry name" value="Dimerisation"/>
    <property type="match status" value="1"/>
</dbReference>
<dbReference type="EMBL" id="VOIH02000006">
    <property type="protein sequence ID" value="KAF3444039.1"/>
    <property type="molecule type" value="Genomic_DNA"/>
</dbReference>
<name>A0A8K0H1P0_9ROSA</name>
<dbReference type="FunFam" id="3.40.50.150:FF:000057">
    <property type="entry name" value="O-methyltransferase ZRP4"/>
    <property type="match status" value="1"/>
</dbReference>
<evidence type="ECO:0000313" key="8">
    <source>
        <dbReference type="Proteomes" id="UP000796880"/>
    </source>
</evidence>
<evidence type="ECO:0000256" key="2">
    <source>
        <dbReference type="ARBA" id="ARBA00022679"/>
    </source>
</evidence>
<comment type="caution">
    <text evidence="7">The sequence shown here is derived from an EMBL/GenBank/DDBJ whole genome shotgun (WGS) entry which is preliminary data.</text>
</comment>
<dbReference type="PIRSF" id="PIRSF005739">
    <property type="entry name" value="O-mtase"/>
    <property type="match status" value="1"/>
</dbReference>
<dbReference type="InterPro" id="IPR036388">
    <property type="entry name" value="WH-like_DNA-bd_sf"/>
</dbReference>